<reference evidence="7" key="1">
    <citation type="journal article" date="2020" name="mSystems">
        <title>Genome- and Community-Level Interaction Insights into Carbon Utilization and Element Cycling Functions of Hydrothermarchaeota in Hydrothermal Sediment.</title>
        <authorList>
            <person name="Zhou Z."/>
            <person name="Liu Y."/>
            <person name="Xu W."/>
            <person name="Pan J."/>
            <person name="Luo Z.H."/>
            <person name="Li M."/>
        </authorList>
    </citation>
    <scope>NUCLEOTIDE SEQUENCE [LARGE SCALE GENOMIC DNA]</scope>
    <source>
        <strain evidence="7">SpSt-143</strain>
    </source>
</reference>
<feature type="transmembrane region" description="Helical" evidence="6">
    <location>
        <begin position="102"/>
        <end position="120"/>
    </location>
</feature>
<name>A0A7V2B2I1_RHOMR</name>
<feature type="transmembrane region" description="Helical" evidence="6">
    <location>
        <begin position="60"/>
        <end position="81"/>
    </location>
</feature>
<dbReference type="EMBL" id="DSGB01000006">
    <property type="protein sequence ID" value="HER97083.1"/>
    <property type="molecule type" value="Genomic_DNA"/>
</dbReference>
<evidence type="ECO:0000256" key="3">
    <source>
        <dbReference type="ARBA" id="ARBA00022692"/>
    </source>
</evidence>
<evidence type="ECO:0000256" key="5">
    <source>
        <dbReference type="ARBA" id="ARBA00023136"/>
    </source>
</evidence>
<dbReference type="GO" id="GO:0043190">
    <property type="term" value="C:ATP-binding cassette (ABC) transporter complex"/>
    <property type="evidence" value="ECO:0007669"/>
    <property type="project" value="TreeGrafter"/>
</dbReference>
<dbReference type="GO" id="GO:0015920">
    <property type="term" value="P:lipopolysaccharide transport"/>
    <property type="evidence" value="ECO:0007669"/>
    <property type="project" value="TreeGrafter"/>
</dbReference>
<keyword evidence="4 6" id="KW-1133">Transmembrane helix</keyword>
<feature type="transmembrane region" description="Helical" evidence="6">
    <location>
        <begin position="396"/>
        <end position="413"/>
    </location>
</feature>
<keyword evidence="3 6" id="KW-0812">Transmembrane</keyword>
<gene>
    <name evidence="7" type="ORF">ENO59_11360</name>
</gene>
<keyword evidence="5 6" id="KW-0472">Membrane</keyword>
<organism evidence="7">
    <name type="scientific">Rhodothermus marinus</name>
    <name type="common">Rhodothermus obamensis</name>
    <dbReference type="NCBI Taxonomy" id="29549"/>
    <lineage>
        <taxon>Bacteria</taxon>
        <taxon>Pseudomonadati</taxon>
        <taxon>Rhodothermota</taxon>
        <taxon>Rhodothermia</taxon>
        <taxon>Rhodothermales</taxon>
        <taxon>Rhodothermaceae</taxon>
        <taxon>Rhodothermus</taxon>
    </lineage>
</organism>
<feature type="transmembrane region" description="Helical" evidence="6">
    <location>
        <begin position="20"/>
        <end position="40"/>
    </location>
</feature>
<evidence type="ECO:0000256" key="4">
    <source>
        <dbReference type="ARBA" id="ARBA00022989"/>
    </source>
</evidence>
<proteinExistence type="predicted"/>
<accession>A0A7V2B2I1</accession>
<dbReference type="PANTHER" id="PTHR33529">
    <property type="entry name" value="SLR0882 PROTEIN-RELATED"/>
    <property type="match status" value="1"/>
</dbReference>
<keyword evidence="2" id="KW-1003">Cell membrane</keyword>
<dbReference type="PANTHER" id="PTHR33529:SF6">
    <property type="entry name" value="YJGP_YJGQ FAMILY PERMEASE"/>
    <property type="match status" value="1"/>
</dbReference>
<protein>
    <submittedName>
        <fullName evidence="7">YjgP/YjgQ family permease</fullName>
    </submittedName>
</protein>
<feature type="transmembrane region" description="Helical" evidence="6">
    <location>
        <begin position="371"/>
        <end position="389"/>
    </location>
</feature>
<feature type="transmembrane region" description="Helical" evidence="6">
    <location>
        <begin position="433"/>
        <end position="452"/>
    </location>
</feature>
<dbReference type="AlphaFoldDB" id="A0A7V2B2I1"/>
<comment type="subcellular location">
    <subcellularLocation>
        <location evidence="1">Cell membrane</location>
        <topology evidence="1">Multi-pass membrane protein</topology>
    </subcellularLocation>
</comment>
<dbReference type="Pfam" id="PF03739">
    <property type="entry name" value="LptF_LptG"/>
    <property type="match status" value="1"/>
</dbReference>
<evidence type="ECO:0000313" key="7">
    <source>
        <dbReference type="EMBL" id="HER97083.1"/>
    </source>
</evidence>
<evidence type="ECO:0000256" key="6">
    <source>
        <dbReference type="SAM" id="Phobius"/>
    </source>
</evidence>
<evidence type="ECO:0000256" key="2">
    <source>
        <dbReference type="ARBA" id="ARBA00022475"/>
    </source>
</evidence>
<comment type="caution">
    <text evidence="7">The sequence shown here is derived from an EMBL/GenBank/DDBJ whole genome shotgun (WGS) entry which is preliminary data.</text>
</comment>
<evidence type="ECO:0000256" key="1">
    <source>
        <dbReference type="ARBA" id="ARBA00004651"/>
    </source>
</evidence>
<sequence>MIGLKRLHCMTLSMLPGPFLGWLSMLMFLLLMQFLIRYLPELVGKGLPLNVLVELVAYNLAYMVVLAVPMATLVTTLMTFGRLAESNAYAVIKSAGISFWQLAWPVAVVGLLLTGGMMYFNNFILPEANYRARNLWIDIQRKKPGFQLQAGVFYDGIDGYSILVERRLPGTDSLYGITIYDYRYSGEQRVLKAQRGALRPIAGGRFIDLVLEAGEFHRLRRLEGREHYERLAFGQYRMRLDLSDFIFTRSQEEGYRTDRTTPTPEMIALVDSLMQDVQRSQERIRQLLLHYDSVSVQTAASSFTLPTLIDSLQPPRRLALQGLSAAQQAQVYSLALQEVQRRQTEIEDLQRMITWTQQRADRYRVEIHKKFSIAVACLIFVFVGIPLGLSVRRGGLGLAAGLALGIFLFYWVTLVQGEKLADRGFLAPWIGMWLPNIVMGLVGIGLVTYVALDLHATRPIAWLCETLRQLSYAISRSHAHR</sequence>
<dbReference type="InterPro" id="IPR005495">
    <property type="entry name" value="LptG/LptF_permease"/>
</dbReference>